<organism evidence="13 14">
    <name type="scientific">Allochromatium tepidum</name>
    <dbReference type="NCBI Taxonomy" id="553982"/>
    <lineage>
        <taxon>Bacteria</taxon>
        <taxon>Pseudomonadati</taxon>
        <taxon>Pseudomonadota</taxon>
        <taxon>Gammaproteobacteria</taxon>
        <taxon>Chromatiales</taxon>
        <taxon>Chromatiaceae</taxon>
        <taxon>Allochromatium</taxon>
    </lineage>
</organism>
<comment type="cofactor">
    <cofactor evidence="1">
        <name>Mg(2+)</name>
        <dbReference type="ChEBI" id="CHEBI:18420"/>
    </cofactor>
</comment>
<keyword evidence="5 12" id="KW-0285">Flavoprotein</keyword>
<keyword evidence="6 12" id="KW-0808">Transferase</keyword>
<keyword evidence="9 12" id="KW-0460">Magnesium</keyword>
<protein>
    <recommendedName>
        <fullName evidence="4 12">FAD:protein FMN transferase</fullName>
        <ecNumber evidence="3 12">2.7.1.180</ecNumber>
    </recommendedName>
    <alternativeName>
        <fullName evidence="10 12">Flavin transferase</fullName>
    </alternativeName>
</protein>
<dbReference type="Proteomes" id="UP000680679">
    <property type="component" value="Chromosome"/>
</dbReference>
<dbReference type="InterPro" id="IPR003374">
    <property type="entry name" value="ApbE-like_sf"/>
</dbReference>
<dbReference type="Gene3D" id="3.10.520.10">
    <property type="entry name" value="ApbE-like domains"/>
    <property type="match status" value="1"/>
</dbReference>
<keyword evidence="7 12" id="KW-0479">Metal-binding</keyword>
<keyword evidence="8 12" id="KW-0274">FAD</keyword>
<evidence type="ECO:0000256" key="9">
    <source>
        <dbReference type="ARBA" id="ARBA00022842"/>
    </source>
</evidence>
<evidence type="ECO:0000256" key="5">
    <source>
        <dbReference type="ARBA" id="ARBA00022630"/>
    </source>
</evidence>
<evidence type="ECO:0000256" key="7">
    <source>
        <dbReference type="ARBA" id="ARBA00022723"/>
    </source>
</evidence>
<evidence type="ECO:0000256" key="1">
    <source>
        <dbReference type="ARBA" id="ARBA00001946"/>
    </source>
</evidence>
<comment type="similarity">
    <text evidence="2 12">Belongs to the ApbE family.</text>
</comment>
<reference evidence="13 14" key="1">
    <citation type="submission" date="2021-04" db="EMBL/GenBank/DDBJ databases">
        <title>Complete genome sequencing of Allochromatium tepidum strain NZ.</title>
        <authorList>
            <person name="Tsukatani Y."/>
            <person name="Mori H."/>
        </authorList>
    </citation>
    <scope>NUCLEOTIDE SEQUENCE [LARGE SCALE GENOMIC DNA]</scope>
    <source>
        <strain evidence="13 14">NZ</strain>
    </source>
</reference>
<evidence type="ECO:0000313" key="14">
    <source>
        <dbReference type="Proteomes" id="UP000680679"/>
    </source>
</evidence>
<dbReference type="PANTHER" id="PTHR30040">
    <property type="entry name" value="THIAMINE BIOSYNTHESIS LIPOPROTEIN APBE"/>
    <property type="match status" value="1"/>
</dbReference>
<comment type="catalytic activity">
    <reaction evidence="11 12">
        <text>L-threonyl-[protein] + FAD = FMN-L-threonyl-[protein] + AMP + H(+)</text>
        <dbReference type="Rhea" id="RHEA:36847"/>
        <dbReference type="Rhea" id="RHEA-COMP:11060"/>
        <dbReference type="Rhea" id="RHEA-COMP:11061"/>
        <dbReference type="ChEBI" id="CHEBI:15378"/>
        <dbReference type="ChEBI" id="CHEBI:30013"/>
        <dbReference type="ChEBI" id="CHEBI:57692"/>
        <dbReference type="ChEBI" id="CHEBI:74257"/>
        <dbReference type="ChEBI" id="CHEBI:456215"/>
        <dbReference type="EC" id="2.7.1.180"/>
    </reaction>
</comment>
<sequence length="367" mass="39737">MGFVLSPSTLVRPARVLPLLLVLSLTLVACRDKAPVMLSRFTAFETQVDVSLVAVTRDQAERAAALVAQDFAYLERDWASDGEAMERVNRLLAQGEPFVPPPSVRRLVRLGQTLEVESEGLVDLGLGRLVRLWGFDSASESVRRPPTGERISALVAAAPSMASIEIEGLTLRGRDPALSLDFSPIARSQAIDLAIRHLKDLGVRNALIQAGGELRAIGERSGQPWRIPVLRPSGSAVLAIVPLRGDEALATLGEQERAFTDRGRLYHAILDPRTGRPAIGARSVTVLSTETTHAAVAARALFIAGPKDWRRLAARLGVRQALLVDAEGRLHMTPAMAGRLELVDVDEPIEIVEPEWPAPDGQDDRPS</sequence>
<evidence type="ECO:0000256" key="3">
    <source>
        <dbReference type="ARBA" id="ARBA00011955"/>
    </source>
</evidence>
<dbReference type="InterPro" id="IPR024932">
    <property type="entry name" value="ApbE"/>
</dbReference>
<dbReference type="Pfam" id="PF02424">
    <property type="entry name" value="ApbE"/>
    <property type="match status" value="1"/>
</dbReference>
<evidence type="ECO:0000256" key="10">
    <source>
        <dbReference type="ARBA" id="ARBA00031306"/>
    </source>
</evidence>
<evidence type="ECO:0000256" key="6">
    <source>
        <dbReference type="ARBA" id="ARBA00022679"/>
    </source>
</evidence>
<dbReference type="EC" id="2.7.1.180" evidence="3 12"/>
<name>A0ABM7QI34_9GAMM</name>
<dbReference type="EMBL" id="AP024563">
    <property type="protein sequence ID" value="BCU05409.1"/>
    <property type="molecule type" value="Genomic_DNA"/>
</dbReference>
<evidence type="ECO:0000256" key="2">
    <source>
        <dbReference type="ARBA" id="ARBA00008282"/>
    </source>
</evidence>
<gene>
    <name evidence="13" type="ORF">Atep_00860</name>
</gene>
<dbReference type="PIRSF" id="PIRSF006268">
    <property type="entry name" value="ApbE"/>
    <property type="match status" value="1"/>
</dbReference>
<keyword evidence="14" id="KW-1185">Reference proteome</keyword>
<evidence type="ECO:0000256" key="11">
    <source>
        <dbReference type="ARBA" id="ARBA00048540"/>
    </source>
</evidence>
<dbReference type="SUPFAM" id="SSF143631">
    <property type="entry name" value="ApbE-like"/>
    <property type="match status" value="1"/>
</dbReference>
<accession>A0ABM7QI34</accession>
<evidence type="ECO:0000256" key="8">
    <source>
        <dbReference type="ARBA" id="ARBA00022827"/>
    </source>
</evidence>
<dbReference type="PANTHER" id="PTHR30040:SF2">
    <property type="entry name" value="FAD:PROTEIN FMN TRANSFERASE"/>
    <property type="match status" value="1"/>
</dbReference>
<evidence type="ECO:0000256" key="12">
    <source>
        <dbReference type="PIRNR" id="PIRNR006268"/>
    </source>
</evidence>
<evidence type="ECO:0000256" key="4">
    <source>
        <dbReference type="ARBA" id="ARBA00016337"/>
    </source>
</evidence>
<dbReference type="GO" id="GO:0016740">
    <property type="term" value="F:transferase activity"/>
    <property type="evidence" value="ECO:0007669"/>
    <property type="project" value="UniProtKB-KW"/>
</dbReference>
<evidence type="ECO:0000313" key="13">
    <source>
        <dbReference type="EMBL" id="BCU05409.1"/>
    </source>
</evidence>
<proteinExistence type="inferred from homology"/>